<evidence type="ECO:0000313" key="1">
    <source>
        <dbReference type="EMBL" id="ESW17286.1"/>
    </source>
</evidence>
<dbReference type="Gene3D" id="3.30.559.30">
    <property type="entry name" value="Nonribosomal peptide synthetase, condensation domain"/>
    <property type="match status" value="1"/>
</dbReference>
<dbReference type="EMBL" id="CM002294">
    <property type="protein sequence ID" value="ESW17286.1"/>
    <property type="molecule type" value="Genomic_DNA"/>
</dbReference>
<dbReference type="SUPFAM" id="SSF52777">
    <property type="entry name" value="CoA-dependent acyltransferases"/>
    <property type="match status" value="2"/>
</dbReference>
<dbReference type="AlphaFoldDB" id="V7BL12"/>
<dbReference type="STRING" id="3885.V7BL12"/>
<dbReference type="Proteomes" id="UP000000226">
    <property type="component" value="Chromosome 7"/>
</dbReference>
<dbReference type="Gramene" id="ESW17286">
    <property type="protein sequence ID" value="ESW17286"/>
    <property type="gene ID" value="PHAVU_007G226800g"/>
</dbReference>
<sequence length="493" mass="54826">MDVKRKHASIPLFLSSLPLFPFEGASQTHRYKYSMPFFFYSSTQTNHTNPSYIHTTMVHPNSRTVGDTEHSWCRAVRGGTGIAVLALRTFKPPDISYLQASLRTLQTSHPILRSRLLHNNNTFSFLTSPTPSITLTSLTLPTNVSDPLTQILELELNRNTWHDSTDDQVFFATVYTLPNANTWVVALRLHVSACDRTTALLLLRELLALMDEEHGTGQNQKEEPSLAIEDLVARGKGKKPVWTRGLDMLAYSLNSLRLSNLKFIDAKNPRFSQVVRLQLNQHETKGLLAGCKLRGIKLCGVLVAAGLMATHCSKLSSKKYGVVTLTDCRSSLESPLTDNFGFYHSAILNSHQMKGGETLWELAKRTYQTFTESKNCNKHFADMADLNFLMCRAIENPSLTPAASLRTSLMSVFEETVVDNGGAKQREVGVEDYMGCASVHGVGPSIAVFDTIRDGSLDCVCVYPAPLHSRELVQELVGKMKAILVEAANRYNQ</sequence>
<evidence type="ECO:0008006" key="3">
    <source>
        <dbReference type="Google" id="ProtNLM"/>
    </source>
</evidence>
<dbReference type="PANTHER" id="PTHR34375:SF3">
    <property type="entry name" value="CONDENSATION DOMAIN-CONTAINING PROTEIN"/>
    <property type="match status" value="1"/>
</dbReference>
<proteinExistence type="predicted"/>
<keyword evidence="2" id="KW-1185">Reference proteome</keyword>
<dbReference type="OrthoDB" id="439993at2759"/>
<name>V7BL12_PHAVU</name>
<dbReference type="PANTHER" id="PTHR34375">
    <property type="entry name" value="GATA ZINC FINGER PROTEIN-RELATED"/>
    <property type="match status" value="1"/>
</dbReference>
<reference evidence="2" key="1">
    <citation type="journal article" date="2014" name="Nat. Genet.">
        <title>A reference genome for common bean and genome-wide analysis of dual domestications.</title>
        <authorList>
            <person name="Schmutz J."/>
            <person name="McClean P.E."/>
            <person name="Mamidi S."/>
            <person name="Wu G.A."/>
            <person name="Cannon S.B."/>
            <person name="Grimwood J."/>
            <person name="Jenkins J."/>
            <person name="Shu S."/>
            <person name="Song Q."/>
            <person name="Chavarro C."/>
            <person name="Torres-Torres M."/>
            <person name="Geffroy V."/>
            <person name="Moghaddam S.M."/>
            <person name="Gao D."/>
            <person name="Abernathy B."/>
            <person name="Barry K."/>
            <person name="Blair M."/>
            <person name="Brick M.A."/>
            <person name="Chovatia M."/>
            <person name="Gepts P."/>
            <person name="Goodstein D.M."/>
            <person name="Gonzales M."/>
            <person name="Hellsten U."/>
            <person name="Hyten D.L."/>
            <person name="Jia G."/>
            <person name="Kelly J.D."/>
            <person name="Kudrna D."/>
            <person name="Lee R."/>
            <person name="Richard M.M."/>
            <person name="Miklas P.N."/>
            <person name="Osorno J.M."/>
            <person name="Rodrigues J."/>
            <person name="Thareau V."/>
            <person name="Urrea C.A."/>
            <person name="Wang M."/>
            <person name="Yu Y."/>
            <person name="Zhang M."/>
            <person name="Wing R.A."/>
            <person name="Cregan P.B."/>
            <person name="Rokhsar D.S."/>
            <person name="Jackson S.A."/>
        </authorList>
    </citation>
    <scope>NUCLEOTIDE SEQUENCE [LARGE SCALE GENOMIC DNA]</scope>
    <source>
        <strain evidence="2">cv. G19833</strain>
    </source>
</reference>
<organism evidence="1 2">
    <name type="scientific">Phaseolus vulgaris</name>
    <name type="common">Kidney bean</name>
    <name type="synonym">French bean</name>
    <dbReference type="NCBI Taxonomy" id="3885"/>
    <lineage>
        <taxon>Eukaryota</taxon>
        <taxon>Viridiplantae</taxon>
        <taxon>Streptophyta</taxon>
        <taxon>Embryophyta</taxon>
        <taxon>Tracheophyta</taxon>
        <taxon>Spermatophyta</taxon>
        <taxon>Magnoliopsida</taxon>
        <taxon>eudicotyledons</taxon>
        <taxon>Gunneridae</taxon>
        <taxon>Pentapetalae</taxon>
        <taxon>rosids</taxon>
        <taxon>fabids</taxon>
        <taxon>Fabales</taxon>
        <taxon>Fabaceae</taxon>
        <taxon>Papilionoideae</taxon>
        <taxon>50 kb inversion clade</taxon>
        <taxon>NPAAA clade</taxon>
        <taxon>indigoferoid/millettioid clade</taxon>
        <taxon>Phaseoleae</taxon>
        <taxon>Phaseolus</taxon>
    </lineage>
</organism>
<protein>
    <recommendedName>
        <fullName evidence="3">Condensation domain-containing protein</fullName>
    </recommendedName>
</protein>
<dbReference type="Gene3D" id="3.30.559.10">
    <property type="entry name" value="Chloramphenicol acetyltransferase-like domain"/>
    <property type="match status" value="1"/>
</dbReference>
<dbReference type="OMA" id="VEDCVCC"/>
<gene>
    <name evidence="1" type="ORF">PHAVU_007G226800g</name>
</gene>
<accession>V7BL12</accession>
<evidence type="ECO:0000313" key="2">
    <source>
        <dbReference type="Proteomes" id="UP000000226"/>
    </source>
</evidence>
<dbReference type="eggNOG" id="ENOG502RIBC">
    <property type="taxonomic scope" value="Eukaryota"/>
</dbReference>
<dbReference type="InterPro" id="IPR023213">
    <property type="entry name" value="CAT-like_dom_sf"/>
</dbReference>